<protein>
    <submittedName>
        <fullName evidence="1">Uncharacterized protein</fullName>
    </submittedName>
</protein>
<sequence length="113" mass="12415">MDLPAIRWRGQQFAGSTPSADVDIDDYGPEFADKMAVIAEVLYDLGHRKIDYGDELTLAVTGRADRLEEWLALHPDVRQVLSLVAHLRGTTLERQTDGAEQCVTTPQIGHAGA</sequence>
<dbReference type="AlphaFoldDB" id="V5TR91"/>
<organism evidence="1 2">
    <name type="scientific">Haloarcula hispanica N601</name>
    <dbReference type="NCBI Taxonomy" id="1417673"/>
    <lineage>
        <taxon>Archaea</taxon>
        <taxon>Methanobacteriati</taxon>
        <taxon>Methanobacteriota</taxon>
        <taxon>Stenosarchaea group</taxon>
        <taxon>Halobacteria</taxon>
        <taxon>Halobacteriales</taxon>
        <taxon>Haloarculaceae</taxon>
        <taxon>Haloarcula</taxon>
    </lineage>
</organism>
<dbReference type="EMBL" id="CP006885">
    <property type="protein sequence ID" value="AHB67846.1"/>
    <property type="molecule type" value="Genomic_DNA"/>
</dbReference>
<evidence type="ECO:0000313" key="2">
    <source>
        <dbReference type="Proteomes" id="UP000018572"/>
    </source>
</evidence>
<evidence type="ECO:0000313" key="1">
    <source>
        <dbReference type="EMBL" id="AHB67846.1"/>
    </source>
</evidence>
<dbReference type="KEGG" id="hhn:HISP_16260"/>
<reference evidence="1 2" key="1">
    <citation type="journal article" date="2014" name="Genome Announc.">
        <title>Complete Genome Sequence of the Extremely Halophilic Archaeon Haloarcula hispanica Strain N601.</title>
        <authorList>
            <person name="Ding J.Y."/>
            <person name="Chiang P.W."/>
            <person name="Hong M.J."/>
            <person name="Dyall-Smith M."/>
            <person name="Tang S.L."/>
        </authorList>
    </citation>
    <scope>NUCLEOTIDE SEQUENCE [LARGE SCALE GENOMIC DNA]</scope>
    <source>
        <strain evidence="1 2">N601</strain>
    </source>
</reference>
<keyword evidence="2" id="KW-1185">Reference proteome</keyword>
<dbReference type="RefSeq" id="WP_023842902.1">
    <property type="nucleotide sequence ID" value="NC_023010.2"/>
</dbReference>
<accession>V5TR91</accession>
<dbReference type="GeneID" id="99241054"/>
<proteinExistence type="predicted"/>
<dbReference type="HOGENOM" id="CLU_2406247_0_0_2"/>
<name>V5TR91_HALHI</name>
<gene>
    <name evidence="1" type="ORF">HISP_16260</name>
</gene>
<dbReference type="Proteomes" id="UP000018572">
    <property type="component" value="Chromosome 2"/>
</dbReference>